<comment type="caution">
    <text evidence="2">The sequence shown here is derived from an EMBL/GenBank/DDBJ whole genome shotgun (WGS) entry which is preliminary data.</text>
</comment>
<evidence type="ECO:0000256" key="1">
    <source>
        <dbReference type="SAM" id="MobiDB-lite"/>
    </source>
</evidence>
<dbReference type="RefSeq" id="WP_150043060.1">
    <property type="nucleotide sequence ID" value="NZ_OW485601.1"/>
</dbReference>
<reference evidence="2 3" key="1">
    <citation type="submission" date="2019-09" db="EMBL/GenBank/DDBJ databases">
        <title>Genome sequence of Rhodovastum atsumiense, a diverse member of the Acetobacteraceae family of non-sulfur purple photosynthetic bacteria.</title>
        <authorList>
            <person name="Meyer T."/>
            <person name="Kyndt J."/>
        </authorList>
    </citation>
    <scope>NUCLEOTIDE SEQUENCE [LARGE SCALE GENOMIC DNA]</scope>
    <source>
        <strain evidence="2 3">DSM 21279</strain>
    </source>
</reference>
<dbReference type="Pfam" id="PF13557">
    <property type="entry name" value="Phenol_MetA_deg"/>
    <property type="match status" value="1"/>
</dbReference>
<name>A0A5M6INR0_9PROT</name>
<proteinExistence type="predicted"/>
<feature type="compositionally biased region" description="Low complexity" evidence="1">
    <location>
        <begin position="27"/>
        <end position="38"/>
    </location>
</feature>
<organism evidence="2 3">
    <name type="scientific">Rhodovastum atsumiense</name>
    <dbReference type="NCBI Taxonomy" id="504468"/>
    <lineage>
        <taxon>Bacteria</taxon>
        <taxon>Pseudomonadati</taxon>
        <taxon>Pseudomonadota</taxon>
        <taxon>Alphaproteobacteria</taxon>
        <taxon>Acetobacterales</taxon>
        <taxon>Acetobacteraceae</taxon>
        <taxon>Rhodovastum</taxon>
    </lineage>
</organism>
<evidence type="ECO:0000313" key="3">
    <source>
        <dbReference type="Proteomes" id="UP000325255"/>
    </source>
</evidence>
<dbReference type="InterPro" id="IPR025737">
    <property type="entry name" value="FApF"/>
</dbReference>
<feature type="compositionally biased region" description="Pro residues" evidence="1">
    <location>
        <begin position="54"/>
        <end position="64"/>
    </location>
</feature>
<feature type="region of interest" description="Disordered" evidence="1">
    <location>
        <begin position="23"/>
        <end position="77"/>
    </location>
</feature>
<keyword evidence="3" id="KW-1185">Reference proteome</keyword>
<gene>
    <name evidence="2" type="ORF">F1189_22145</name>
</gene>
<protein>
    <submittedName>
        <fullName evidence="2">Transporter</fullName>
    </submittedName>
</protein>
<sequence>MLREIQRRDALIEQLTRRVEALERARPATAAAPTAAAPARPPPNGGKPRTATAPPAPPPAPPAAEPAAAQDRAKPDDTQEEMIARALENTLVDQGGQLLPAGTMQIVPDLRYSYHSLTQLSYVNLGTGILPAPVTQRVRQDMLQAGLGLRIGLPWESQFEIRVPYGWNSGQATFGGSITRHSTHTGIGDVSIGLSKQVLHEHGLLPDVLLNLFYYAGTGSSSYSQNQIATFPFAVGTGTGFDSLQGSMTLLKRQDPLVFLGQIFYTHNFPGKFNGISTSLGDSVGARVSTLLAASPETSLRLAFDTVFQSKGESAGRPIPGSDQVFSWLEIGAGVVLSPRVFLDASVGIGLTQDTPDFRVMLSMPIRF</sequence>
<dbReference type="Proteomes" id="UP000325255">
    <property type="component" value="Unassembled WGS sequence"/>
</dbReference>
<dbReference type="OrthoDB" id="5297564at2"/>
<dbReference type="AlphaFoldDB" id="A0A5M6INR0"/>
<accession>A0A5M6INR0</accession>
<dbReference type="EMBL" id="VWPK01000042">
    <property type="protein sequence ID" value="KAA5609891.1"/>
    <property type="molecule type" value="Genomic_DNA"/>
</dbReference>
<evidence type="ECO:0000313" key="2">
    <source>
        <dbReference type="EMBL" id="KAA5609891.1"/>
    </source>
</evidence>